<evidence type="ECO:0000313" key="3">
    <source>
        <dbReference type="EMBL" id="HJC73635.1"/>
    </source>
</evidence>
<organism evidence="3 4">
    <name type="scientific">Candidatus Mediterraneibacter faecavium</name>
    <dbReference type="NCBI Taxonomy" id="2838668"/>
    <lineage>
        <taxon>Bacteria</taxon>
        <taxon>Bacillati</taxon>
        <taxon>Bacillota</taxon>
        <taxon>Clostridia</taxon>
        <taxon>Lachnospirales</taxon>
        <taxon>Lachnospiraceae</taxon>
        <taxon>Mediterraneibacter</taxon>
    </lineage>
</organism>
<dbReference type="Pfam" id="PF01473">
    <property type="entry name" value="Choline_bind_1"/>
    <property type="match status" value="2"/>
</dbReference>
<dbReference type="SUPFAM" id="SSF69360">
    <property type="entry name" value="Cell wall binding repeat"/>
    <property type="match status" value="1"/>
</dbReference>
<protein>
    <submittedName>
        <fullName evidence="3">Uncharacterized protein</fullName>
    </submittedName>
</protein>
<name>A0A9D2QA22_9FIRM</name>
<evidence type="ECO:0000256" key="1">
    <source>
        <dbReference type="ARBA" id="ARBA00022737"/>
    </source>
</evidence>
<reference evidence="3" key="1">
    <citation type="journal article" date="2021" name="PeerJ">
        <title>Extensive microbial diversity within the chicken gut microbiome revealed by metagenomics and culture.</title>
        <authorList>
            <person name="Gilroy R."/>
            <person name="Ravi A."/>
            <person name="Getino M."/>
            <person name="Pursley I."/>
            <person name="Horton D.L."/>
            <person name="Alikhan N.F."/>
            <person name="Baker D."/>
            <person name="Gharbi K."/>
            <person name="Hall N."/>
            <person name="Watson M."/>
            <person name="Adriaenssens E.M."/>
            <person name="Foster-Nyarko E."/>
            <person name="Jarju S."/>
            <person name="Secka A."/>
            <person name="Antonio M."/>
            <person name="Oren A."/>
            <person name="Chaudhuri R.R."/>
            <person name="La Ragione R."/>
            <person name="Hildebrand F."/>
            <person name="Pallen M.J."/>
        </authorList>
    </citation>
    <scope>NUCLEOTIDE SEQUENCE</scope>
    <source>
        <strain evidence="3">CHK196-7946</strain>
    </source>
</reference>
<evidence type="ECO:0000313" key="4">
    <source>
        <dbReference type="Proteomes" id="UP000823902"/>
    </source>
</evidence>
<dbReference type="Gene3D" id="2.10.270.10">
    <property type="entry name" value="Cholin Binding"/>
    <property type="match status" value="2"/>
</dbReference>
<dbReference type="PROSITE" id="PS51170">
    <property type="entry name" value="CW"/>
    <property type="match status" value="1"/>
</dbReference>
<feature type="repeat" description="Cell wall-binding" evidence="2">
    <location>
        <begin position="42"/>
        <end position="61"/>
    </location>
</feature>
<evidence type="ECO:0000256" key="2">
    <source>
        <dbReference type="PROSITE-ProRule" id="PRU00591"/>
    </source>
</evidence>
<reference evidence="3" key="2">
    <citation type="submission" date="2021-04" db="EMBL/GenBank/DDBJ databases">
        <authorList>
            <person name="Gilroy R."/>
        </authorList>
    </citation>
    <scope>NUCLEOTIDE SEQUENCE</scope>
    <source>
        <strain evidence="3">CHK196-7946</strain>
    </source>
</reference>
<proteinExistence type="predicted"/>
<keyword evidence="1" id="KW-0677">Repeat</keyword>
<dbReference type="AlphaFoldDB" id="A0A9D2QA22"/>
<gene>
    <name evidence="3" type="ORF">H9697_01605</name>
</gene>
<sequence length="93" mass="10748">MGWASFGDKKYYFNPNNNGAAQVGWASFSSDKYYFDEDGVMKTGWQEIDGKKYWFDATTGKMLKGLITFGDTWYYLSPEDGHLMYTKENGTLY</sequence>
<dbReference type="Proteomes" id="UP000823902">
    <property type="component" value="Unassembled WGS sequence"/>
</dbReference>
<dbReference type="InterPro" id="IPR018337">
    <property type="entry name" value="Cell_wall/Cho-bd_repeat"/>
</dbReference>
<accession>A0A9D2QA22</accession>
<comment type="caution">
    <text evidence="3">The sequence shown here is derived from an EMBL/GenBank/DDBJ whole genome shotgun (WGS) entry which is preliminary data.</text>
</comment>
<dbReference type="EMBL" id="DWVY01000007">
    <property type="protein sequence ID" value="HJC73635.1"/>
    <property type="molecule type" value="Genomic_DNA"/>
</dbReference>
<dbReference type="Pfam" id="PF19127">
    <property type="entry name" value="Choline_bind_3"/>
    <property type="match status" value="1"/>
</dbReference>